<feature type="transmembrane region" description="Helical" evidence="6">
    <location>
        <begin position="185"/>
        <end position="205"/>
    </location>
</feature>
<accession>A0A936NCX1</accession>
<sequence length="293" mass="30847">MNRQPAPAGAHGSDSRWRRLRQLTIGVYERFVGDHVTLTAAGVAFFGFVALIPLIIAGVSLYGLVSDPDQVSDLIARLGPGVPDAVTKLIEQQLNSVASASSGALSVGLAAGVLVALWTASSGIFHLAEALNIAHDVSDDRPFWRKRGHAVALTLALLAVLGLITIVLSFSATAFSGPASVAVRIGGWLGAAAIITVALSVFYRVGPERSKPPRRWISSGAGFAVAATVIASLGFSVYVSRFGSYNETYGSLGAIVVTLLWMYICSIVIIVGAEINAELERPRDAKRSFGTER</sequence>
<dbReference type="InterPro" id="IPR017039">
    <property type="entry name" value="Virul_fac_BrkB"/>
</dbReference>
<comment type="caution">
    <text evidence="7">The sequence shown here is derived from an EMBL/GenBank/DDBJ whole genome shotgun (WGS) entry which is preliminary data.</text>
</comment>
<feature type="transmembrane region" description="Helical" evidence="6">
    <location>
        <begin position="149"/>
        <end position="173"/>
    </location>
</feature>
<feature type="transmembrane region" description="Helical" evidence="6">
    <location>
        <begin position="104"/>
        <end position="128"/>
    </location>
</feature>
<dbReference type="Pfam" id="PF03631">
    <property type="entry name" value="Virul_fac_BrkB"/>
    <property type="match status" value="1"/>
</dbReference>
<evidence type="ECO:0000256" key="2">
    <source>
        <dbReference type="ARBA" id="ARBA00022475"/>
    </source>
</evidence>
<keyword evidence="3 6" id="KW-0812">Transmembrane</keyword>
<dbReference type="PANTHER" id="PTHR30213:SF0">
    <property type="entry name" value="UPF0761 MEMBRANE PROTEIN YIHY"/>
    <property type="match status" value="1"/>
</dbReference>
<evidence type="ECO:0000256" key="6">
    <source>
        <dbReference type="SAM" id="Phobius"/>
    </source>
</evidence>
<reference evidence="7 8" key="1">
    <citation type="submission" date="2020-10" db="EMBL/GenBank/DDBJ databases">
        <title>Connecting structure to function with the recovery of over 1000 high-quality activated sludge metagenome-assembled genomes encoding full-length rRNA genes using long-read sequencing.</title>
        <authorList>
            <person name="Singleton C.M."/>
            <person name="Petriglieri F."/>
            <person name="Kristensen J.M."/>
            <person name="Kirkegaard R.H."/>
            <person name="Michaelsen T.Y."/>
            <person name="Andersen M.H."/>
            <person name="Karst S.M."/>
            <person name="Dueholm M.S."/>
            <person name="Nielsen P.H."/>
            <person name="Albertsen M."/>
        </authorList>
    </citation>
    <scope>NUCLEOTIDE SEQUENCE [LARGE SCALE GENOMIC DNA]</scope>
    <source>
        <strain evidence="7">Lyne_18-Q3-R50-59_MAXAC.006</strain>
    </source>
</reference>
<dbReference type="PANTHER" id="PTHR30213">
    <property type="entry name" value="INNER MEMBRANE PROTEIN YHJD"/>
    <property type="match status" value="1"/>
</dbReference>
<feature type="transmembrane region" description="Helical" evidence="6">
    <location>
        <begin position="251"/>
        <end position="273"/>
    </location>
</feature>
<dbReference type="Proteomes" id="UP000727993">
    <property type="component" value="Unassembled WGS sequence"/>
</dbReference>
<evidence type="ECO:0000256" key="4">
    <source>
        <dbReference type="ARBA" id="ARBA00022989"/>
    </source>
</evidence>
<organism evidence="7 8">
    <name type="scientific">Candidatus Neomicrothrix subdominans</name>
    <dbReference type="NCBI Taxonomy" id="2954438"/>
    <lineage>
        <taxon>Bacteria</taxon>
        <taxon>Bacillati</taxon>
        <taxon>Actinomycetota</taxon>
        <taxon>Acidimicrobiia</taxon>
        <taxon>Acidimicrobiales</taxon>
        <taxon>Microthrixaceae</taxon>
        <taxon>Candidatus Neomicrothrix</taxon>
    </lineage>
</organism>
<gene>
    <name evidence="7" type="ORF">IPN02_11095</name>
</gene>
<dbReference type="PIRSF" id="PIRSF035875">
    <property type="entry name" value="RNase_BN"/>
    <property type="match status" value="1"/>
</dbReference>
<feature type="transmembrane region" description="Helical" evidence="6">
    <location>
        <begin position="38"/>
        <end position="65"/>
    </location>
</feature>
<proteinExistence type="predicted"/>
<comment type="subcellular location">
    <subcellularLocation>
        <location evidence="1">Cell membrane</location>
        <topology evidence="1">Multi-pass membrane protein</topology>
    </subcellularLocation>
</comment>
<name>A0A936NCX1_9ACTN</name>
<evidence type="ECO:0000313" key="8">
    <source>
        <dbReference type="Proteomes" id="UP000727993"/>
    </source>
</evidence>
<evidence type="ECO:0000256" key="3">
    <source>
        <dbReference type="ARBA" id="ARBA00022692"/>
    </source>
</evidence>
<evidence type="ECO:0000256" key="1">
    <source>
        <dbReference type="ARBA" id="ARBA00004651"/>
    </source>
</evidence>
<dbReference type="AlphaFoldDB" id="A0A936NCX1"/>
<dbReference type="EMBL" id="JADJZA010000007">
    <property type="protein sequence ID" value="MBK9297354.1"/>
    <property type="molecule type" value="Genomic_DNA"/>
</dbReference>
<keyword evidence="4 6" id="KW-1133">Transmembrane helix</keyword>
<evidence type="ECO:0000313" key="7">
    <source>
        <dbReference type="EMBL" id="MBK9297354.1"/>
    </source>
</evidence>
<dbReference type="NCBIfam" id="TIGR00765">
    <property type="entry name" value="yihY_not_rbn"/>
    <property type="match status" value="1"/>
</dbReference>
<keyword evidence="5 6" id="KW-0472">Membrane</keyword>
<protein>
    <submittedName>
        <fullName evidence="7">YihY/virulence factor BrkB family protein</fullName>
    </submittedName>
</protein>
<keyword evidence="2" id="KW-1003">Cell membrane</keyword>
<dbReference type="GO" id="GO:0005886">
    <property type="term" value="C:plasma membrane"/>
    <property type="evidence" value="ECO:0007669"/>
    <property type="project" value="UniProtKB-SubCell"/>
</dbReference>
<feature type="transmembrane region" description="Helical" evidence="6">
    <location>
        <begin position="217"/>
        <end position="239"/>
    </location>
</feature>
<evidence type="ECO:0000256" key="5">
    <source>
        <dbReference type="ARBA" id="ARBA00023136"/>
    </source>
</evidence>